<evidence type="ECO:0000256" key="4">
    <source>
        <dbReference type="PROSITE-ProRule" id="PRU00354"/>
    </source>
</evidence>
<accession>A0A177N622</accession>
<proteinExistence type="inferred from homology"/>
<dbReference type="Proteomes" id="UP000077857">
    <property type="component" value="Unassembled WGS sequence"/>
</dbReference>
<feature type="domain" description="PABS" evidence="5">
    <location>
        <begin position="1"/>
        <end position="222"/>
    </location>
</feature>
<organism evidence="6 7">
    <name type="scientific">Methylomonas koyamae</name>
    <dbReference type="NCBI Taxonomy" id="702114"/>
    <lineage>
        <taxon>Bacteria</taxon>
        <taxon>Pseudomonadati</taxon>
        <taxon>Pseudomonadota</taxon>
        <taxon>Gammaproteobacteria</taxon>
        <taxon>Methylococcales</taxon>
        <taxon>Methylococcaceae</taxon>
        <taxon>Methylomonas</taxon>
    </lineage>
</organism>
<sequence>MYKYEGLVIHQSHDDEGVIEVVENNGERALHFGSPARQSSMLIADPNRLHSFYARAMMALLLFNDNPRDVLMIGLGGGTIAKFMLHQFPDCRLKVVEFRGSVLKVARSHFGLPFNPRLKIKIGCGADHVRYQSRELSEIHDLIMVDAYDDSGMAPEVGSERFFDDCRTLLKKDGVLVINLWGTDKPMFQQVSWHLGRIFNWRMLYLPVRNRGNIIGFAFGENFPKPQFKSLIAKANDLERQYQLEFPVFLQDFKRNNPSILHRVLKP</sequence>
<dbReference type="InterPro" id="IPR030374">
    <property type="entry name" value="PABS"/>
</dbReference>
<dbReference type="SUPFAM" id="SSF53335">
    <property type="entry name" value="S-adenosyl-L-methionine-dependent methyltransferases"/>
    <property type="match status" value="1"/>
</dbReference>
<dbReference type="PANTHER" id="PTHR43317">
    <property type="entry name" value="THERMOSPERMINE SYNTHASE ACAULIS5"/>
    <property type="match status" value="1"/>
</dbReference>
<comment type="caution">
    <text evidence="6">The sequence shown here is derived from an EMBL/GenBank/DDBJ whole genome shotgun (WGS) entry which is preliminary data.</text>
</comment>
<protein>
    <submittedName>
        <fullName evidence="6">Spermine synthase</fullName>
    </submittedName>
</protein>
<dbReference type="Pfam" id="PF01564">
    <property type="entry name" value="Spermine_synth"/>
    <property type="match status" value="1"/>
</dbReference>
<dbReference type="GO" id="GO:0016740">
    <property type="term" value="F:transferase activity"/>
    <property type="evidence" value="ECO:0007669"/>
    <property type="project" value="UniProtKB-UniRule"/>
</dbReference>
<comment type="similarity">
    <text evidence="1">Belongs to the spermidine/spermine synthase family.</text>
</comment>
<dbReference type="InterPro" id="IPR029063">
    <property type="entry name" value="SAM-dependent_MTases_sf"/>
</dbReference>
<dbReference type="PROSITE" id="PS51006">
    <property type="entry name" value="PABS_2"/>
    <property type="match status" value="1"/>
</dbReference>
<feature type="active site" description="Proton acceptor" evidence="4">
    <location>
        <position position="146"/>
    </location>
</feature>
<dbReference type="OrthoDB" id="117774at2"/>
<evidence type="ECO:0000256" key="1">
    <source>
        <dbReference type="ARBA" id="ARBA00007867"/>
    </source>
</evidence>
<reference evidence="6 7" key="1">
    <citation type="submission" date="2016-03" db="EMBL/GenBank/DDBJ databases">
        <authorList>
            <person name="Ploux O."/>
        </authorList>
    </citation>
    <scope>NUCLEOTIDE SEQUENCE [LARGE SCALE GENOMIC DNA]</scope>
    <source>
        <strain evidence="6 7">R-45378</strain>
    </source>
</reference>
<dbReference type="EMBL" id="LUUJ01000103">
    <property type="protein sequence ID" value="OAI13044.1"/>
    <property type="molecule type" value="Genomic_DNA"/>
</dbReference>
<keyword evidence="2 4" id="KW-0808">Transferase</keyword>
<evidence type="ECO:0000313" key="6">
    <source>
        <dbReference type="EMBL" id="OAI13044.1"/>
    </source>
</evidence>
<dbReference type="Gene3D" id="3.40.50.150">
    <property type="entry name" value="Vaccinia Virus protein VP39"/>
    <property type="match status" value="1"/>
</dbReference>
<dbReference type="GO" id="GO:0006596">
    <property type="term" value="P:polyamine biosynthetic process"/>
    <property type="evidence" value="ECO:0007669"/>
    <property type="project" value="UniProtKB-UniRule"/>
</dbReference>
<keyword evidence="3 4" id="KW-0620">Polyamine biosynthesis</keyword>
<evidence type="ECO:0000256" key="2">
    <source>
        <dbReference type="ARBA" id="ARBA00022679"/>
    </source>
</evidence>
<dbReference type="PANTHER" id="PTHR43317:SF1">
    <property type="entry name" value="THERMOSPERMINE SYNTHASE ACAULIS5"/>
    <property type="match status" value="1"/>
</dbReference>
<evidence type="ECO:0000313" key="7">
    <source>
        <dbReference type="Proteomes" id="UP000077857"/>
    </source>
</evidence>
<dbReference type="RefSeq" id="WP_064041622.1">
    <property type="nucleotide sequence ID" value="NZ_LUUJ01000103.1"/>
</dbReference>
<name>A0A177N622_9GAMM</name>
<gene>
    <name evidence="6" type="ORF">A1507_17980</name>
</gene>
<evidence type="ECO:0000256" key="3">
    <source>
        <dbReference type="ARBA" id="ARBA00023115"/>
    </source>
</evidence>
<dbReference type="AlphaFoldDB" id="A0A177N622"/>
<evidence type="ECO:0000259" key="5">
    <source>
        <dbReference type="PROSITE" id="PS51006"/>
    </source>
</evidence>